<keyword evidence="5" id="KW-1185">Reference proteome</keyword>
<evidence type="ECO:0000256" key="2">
    <source>
        <dbReference type="SAM" id="MobiDB-lite"/>
    </source>
</evidence>
<dbReference type="CDD" id="cd14688">
    <property type="entry name" value="bZIP_YAP"/>
    <property type="match status" value="1"/>
</dbReference>
<dbReference type="InterPro" id="IPR004827">
    <property type="entry name" value="bZIP"/>
</dbReference>
<comment type="caution">
    <text evidence="4">The sequence shown here is derived from an EMBL/GenBank/DDBJ whole genome shotgun (WGS) entry which is preliminary data.</text>
</comment>
<accession>A0A428RZ74</accession>
<sequence length="360" mass="40159">MSVLGSQSGLSEQALCDADDNNITMQLLEETIDRRKAQNRIAQRKHRQKLKARIEELELQLEYANSNCRPMVQRMPPHPMSMTPVSYSNTTEGNALSHMDHIEDLFAGSRGQLESVRNSQEYNVLFGVSPPFSHLETSSLGAELSPLQTRDLTADGEAQDNTVPRGFSYILAPEALEPPTSSLLTTPIPRANENEKTQPIPTANRRPSLHPNSDLQDLDDPADPPCSWTMERKVAYLVDCSKALGFRDFDSVIMSFYTTSFDIMSKAHNMQRVSRIRGLASVLRTIDASAEAWPPHESHGYRAEIFKAAEHLYKAELQRAIDSGALMVLEERVNEDITDPVAAVRLTSHKSEILSQVCAN</sequence>
<dbReference type="EMBL" id="NKCK01000399">
    <property type="protein sequence ID" value="RSL82878.1"/>
    <property type="molecule type" value="Genomic_DNA"/>
</dbReference>
<dbReference type="Proteomes" id="UP000287144">
    <property type="component" value="Unassembled WGS sequence"/>
</dbReference>
<feature type="coiled-coil region" evidence="1">
    <location>
        <begin position="25"/>
        <end position="67"/>
    </location>
</feature>
<name>A0A428RZ74_9HYPO</name>
<reference evidence="4 5" key="1">
    <citation type="submission" date="2017-06" db="EMBL/GenBank/DDBJ databases">
        <title>Comparative genomic analysis of Ambrosia Fusariam Clade fungi.</title>
        <authorList>
            <person name="Stajich J.E."/>
            <person name="Carrillo J."/>
            <person name="Kijimoto T."/>
            <person name="Eskalen A."/>
            <person name="O'Donnell K."/>
            <person name="Kasson M."/>
        </authorList>
    </citation>
    <scope>NUCLEOTIDE SEQUENCE [LARGE SCALE GENOMIC DNA]</scope>
    <source>
        <strain evidence="4 5">NRRL62579</strain>
    </source>
</reference>
<evidence type="ECO:0000313" key="4">
    <source>
        <dbReference type="EMBL" id="RSL82878.1"/>
    </source>
</evidence>
<protein>
    <recommendedName>
        <fullName evidence="3">BZIP domain-containing protein</fullName>
    </recommendedName>
</protein>
<keyword evidence="1" id="KW-0175">Coiled coil</keyword>
<proteinExistence type="predicted"/>
<gene>
    <name evidence="4" type="ORF">CEP52_016859</name>
</gene>
<feature type="domain" description="BZIP" evidence="3">
    <location>
        <begin position="34"/>
        <end position="49"/>
    </location>
</feature>
<dbReference type="Gene3D" id="1.20.5.170">
    <property type="match status" value="1"/>
</dbReference>
<dbReference type="SUPFAM" id="SSF57959">
    <property type="entry name" value="Leucine zipper domain"/>
    <property type="match status" value="1"/>
</dbReference>
<evidence type="ECO:0000256" key="1">
    <source>
        <dbReference type="SAM" id="Coils"/>
    </source>
</evidence>
<evidence type="ECO:0000259" key="3">
    <source>
        <dbReference type="PROSITE" id="PS00036"/>
    </source>
</evidence>
<feature type="region of interest" description="Disordered" evidence="2">
    <location>
        <begin position="180"/>
        <end position="222"/>
    </location>
</feature>
<dbReference type="GO" id="GO:0003700">
    <property type="term" value="F:DNA-binding transcription factor activity"/>
    <property type="evidence" value="ECO:0007669"/>
    <property type="project" value="InterPro"/>
</dbReference>
<organism evidence="4 5">
    <name type="scientific">Fusarium oligoseptatum</name>
    <dbReference type="NCBI Taxonomy" id="2604345"/>
    <lineage>
        <taxon>Eukaryota</taxon>
        <taxon>Fungi</taxon>
        <taxon>Dikarya</taxon>
        <taxon>Ascomycota</taxon>
        <taxon>Pezizomycotina</taxon>
        <taxon>Sordariomycetes</taxon>
        <taxon>Hypocreomycetidae</taxon>
        <taxon>Hypocreales</taxon>
        <taxon>Nectriaceae</taxon>
        <taxon>Fusarium</taxon>
        <taxon>Fusarium solani species complex</taxon>
    </lineage>
</organism>
<evidence type="ECO:0000313" key="5">
    <source>
        <dbReference type="Proteomes" id="UP000287144"/>
    </source>
</evidence>
<dbReference type="InterPro" id="IPR046347">
    <property type="entry name" value="bZIP_sf"/>
</dbReference>
<dbReference type="PROSITE" id="PS00036">
    <property type="entry name" value="BZIP_BASIC"/>
    <property type="match status" value="1"/>
</dbReference>
<dbReference type="AlphaFoldDB" id="A0A428RZ74"/>